<keyword evidence="2" id="KW-1185">Reference proteome</keyword>
<reference evidence="1" key="1">
    <citation type="submission" date="2020-05" db="EMBL/GenBank/DDBJ databases">
        <title>Large-scale comparative analyses of tick genomes elucidate their genetic diversity and vector capacities.</title>
        <authorList>
            <person name="Jia N."/>
            <person name="Wang J."/>
            <person name="Shi W."/>
            <person name="Du L."/>
            <person name="Sun Y."/>
            <person name="Zhan W."/>
            <person name="Jiang J."/>
            <person name="Wang Q."/>
            <person name="Zhang B."/>
            <person name="Ji P."/>
            <person name="Sakyi L.B."/>
            <person name="Cui X."/>
            <person name="Yuan T."/>
            <person name="Jiang B."/>
            <person name="Yang W."/>
            <person name="Lam T.T.-Y."/>
            <person name="Chang Q."/>
            <person name="Ding S."/>
            <person name="Wang X."/>
            <person name="Zhu J."/>
            <person name="Ruan X."/>
            <person name="Zhao L."/>
            <person name="Wei J."/>
            <person name="Que T."/>
            <person name="Du C."/>
            <person name="Cheng J."/>
            <person name="Dai P."/>
            <person name="Han X."/>
            <person name="Huang E."/>
            <person name="Gao Y."/>
            <person name="Liu J."/>
            <person name="Shao H."/>
            <person name="Ye R."/>
            <person name="Li L."/>
            <person name="Wei W."/>
            <person name="Wang X."/>
            <person name="Wang C."/>
            <person name="Yang T."/>
            <person name="Huo Q."/>
            <person name="Li W."/>
            <person name="Guo W."/>
            <person name="Chen H."/>
            <person name="Zhou L."/>
            <person name="Ni X."/>
            <person name="Tian J."/>
            <person name="Zhou Y."/>
            <person name="Sheng Y."/>
            <person name="Liu T."/>
            <person name="Pan Y."/>
            <person name="Xia L."/>
            <person name="Li J."/>
            <person name="Zhao F."/>
            <person name="Cao W."/>
        </authorList>
    </citation>
    <scope>NUCLEOTIDE SEQUENCE</scope>
    <source>
        <strain evidence="1">Dsil-2018</strain>
    </source>
</reference>
<protein>
    <submittedName>
        <fullName evidence="1">Uncharacterized protein</fullName>
    </submittedName>
</protein>
<evidence type="ECO:0000313" key="1">
    <source>
        <dbReference type="EMBL" id="KAH7948738.1"/>
    </source>
</evidence>
<organism evidence="1 2">
    <name type="scientific">Dermacentor silvarum</name>
    <name type="common">Tick</name>
    <dbReference type="NCBI Taxonomy" id="543639"/>
    <lineage>
        <taxon>Eukaryota</taxon>
        <taxon>Metazoa</taxon>
        <taxon>Ecdysozoa</taxon>
        <taxon>Arthropoda</taxon>
        <taxon>Chelicerata</taxon>
        <taxon>Arachnida</taxon>
        <taxon>Acari</taxon>
        <taxon>Parasitiformes</taxon>
        <taxon>Ixodida</taxon>
        <taxon>Ixodoidea</taxon>
        <taxon>Ixodidae</taxon>
        <taxon>Rhipicephalinae</taxon>
        <taxon>Dermacentor</taxon>
    </lineage>
</organism>
<evidence type="ECO:0000313" key="2">
    <source>
        <dbReference type="Proteomes" id="UP000821865"/>
    </source>
</evidence>
<dbReference type="Proteomes" id="UP000821865">
    <property type="component" value="Chromosome 5"/>
</dbReference>
<sequence length="352" mass="38416">MQLERKHGPGNGVSACEEGAEAAGVTHLLVDVCLAEGSAWCASAWWQGAGREVVRAVLEAADAEGVGGARAGYSRVQSNTAYGVRMGPSTCFLNEMMRPNITNLHIYTYSTATKIIFEGNRATGVEFVKDGKTEKAYATREVILCAGAVNTPKLLMLSGIGPKHELERHDVYDKYYKPMFGKNGFMNAVAMVKPKSRGAVYLRSKKPEDKPHINPNMLSENIDLTRIVNGTLKLLGLFDTKAMKDIGAEVWKKKFPYCSQFDVWSPDYVTCFVQHTAFPGQHVCCTCAMGEHQRAVVDSSLRVKNTEGLRVVDASVMPQIVSGNTYATVLMIGAKAADMILQDAKKNPSVKP</sequence>
<comment type="caution">
    <text evidence="1">The sequence shown here is derived from an EMBL/GenBank/DDBJ whole genome shotgun (WGS) entry which is preliminary data.</text>
</comment>
<dbReference type="EMBL" id="CM023474">
    <property type="protein sequence ID" value="KAH7948738.1"/>
    <property type="molecule type" value="Genomic_DNA"/>
</dbReference>
<proteinExistence type="predicted"/>
<name>A0ACB8CP00_DERSI</name>
<accession>A0ACB8CP00</accession>
<gene>
    <name evidence="1" type="ORF">HPB49_001506</name>
</gene>